<keyword evidence="2" id="KW-1185">Reference proteome</keyword>
<evidence type="ECO:0000313" key="1">
    <source>
        <dbReference type="EMBL" id="OCF57676.1"/>
    </source>
</evidence>
<organism evidence="1 2">
    <name type="scientific">Kwoniella mangroviensis CBS 10435</name>
    <dbReference type="NCBI Taxonomy" id="1331196"/>
    <lineage>
        <taxon>Eukaryota</taxon>
        <taxon>Fungi</taxon>
        <taxon>Dikarya</taxon>
        <taxon>Basidiomycota</taxon>
        <taxon>Agaricomycotina</taxon>
        <taxon>Tremellomycetes</taxon>
        <taxon>Tremellales</taxon>
        <taxon>Cryptococcaceae</taxon>
        <taxon>Kwoniella</taxon>
    </lineage>
</organism>
<reference evidence="1 2" key="1">
    <citation type="submission" date="2013-07" db="EMBL/GenBank/DDBJ databases">
        <title>The Genome Sequence of Kwoniella mangroviensis CBS10435.</title>
        <authorList>
            <consortium name="The Broad Institute Genome Sequencing Platform"/>
            <person name="Cuomo C."/>
            <person name="Litvintseva A."/>
            <person name="Chen Y."/>
            <person name="Heitman J."/>
            <person name="Sun S."/>
            <person name="Springer D."/>
            <person name="Dromer F."/>
            <person name="Young S.K."/>
            <person name="Zeng Q."/>
            <person name="Gargeya S."/>
            <person name="Fitzgerald M."/>
            <person name="Abouelleil A."/>
            <person name="Alvarado L."/>
            <person name="Berlin A.M."/>
            <person name="Chapman S.B."/>
            <person name="Dewar J."/>
            <person name="Goldberg J."/>
            <person name="Griggs A."/>
            <person name="Gujja S."/>
            <person name="Hansen M."/>
            <person name="Howarth C."/>
            <person name="Imamovic A."/>
            <person name="Larimer J."/>
            <person name="McCowan C."/>
            <person name="Murphy C."/>
            <person name="Pearson M."/>
            <person name="Priest M."/>
            <person name="Roberts A."/>
            <person name="Saif S."/>
            <person name="Shea T."/>
            <person name="Sykes S."/>
            <person name="Wortman J."/>
            <person name="Nusbaum C."/>
            <person name="Birren B."/>
        </authorList>
    </citation>
    <scope>NUCLEOTIDE SEQUENCE [LARGE SCALE GENOMIC DNA]</scope>
    <source>
        <strain evidence="1 2">CBS 10435</strain>
    </source>
</reference>
<dbReference type="Proteomes" id="UP000092583">
    <property type="component" value="Unassembled WGS sequence"/>
</dbReference>
<name>A0A1B9IQ30_9TREE</name>
<evidence type="ECO:0000313" key="2">
    <source>
        <dbReference type="Proteomes" id="UP000092583"/>
    </source>
</evidence>
<dbReference type="AlphaFoldDB" id="A0A1B9IQ30"/>
<sequence>MDLTNSVSTFLDLPDEIHRDIALYLTVPSEPYDPELFSLFNLVRCSRKTYKIYIKFLYRRLSFEFSDMDGVLKGIDWKAVDHIDIAHIPDVGNYSNGSNLVIQDYIALIRENIIIDPTSKFETHVRKFDALKCSRIIGVYDLKSFEDFKSIVLHDDPTSGTPKSFITDQARFELSSVSFGRGIMRGMLNCTLIPQDRSSLIFPARLCLYAPYRINGPPGTIAIAMEGTTWDDLRKAVDILIPGWRDSVKEVTWHGIQYLEDIKSIPKIHRISHIYFSHNSHYEYDVHQRLGGAPLTSTEYVNGLSIVFEQLRRAIIKPSADKEPFELYKIRIRYNHVIRFFRLPEFLEYAKGRIGPNERLAEEEDFIRAGWFDIEEPNYCDQCHCI</sequence>
<dbReference type="OrthoDB" id="10475946at2759"/>
<protein>
    <recommendedName>
        <fullName evidence="3">F-box domain-containing protein</fullName>
    </recommendedName>
</protein>
<evidence type="ECO:0008006" key="3">
    <source>
        <dbReference type="Google" id="ProtNLM"/>
    </source>
</evidence>
<accession>A0A1B9IQ30</accession>
<dbReference type="EMBL" id="KI669463">
    <property type="protein sequence ID" value="OCF57676.1"/>
    <property type="molecule type" value="Genomic_DNA"/>
</dbReference>
<gene>
    <name evidence="1" type="ORF">L486_05139</name>
</gene>
<proteinExistence type="predicted"/>
<reference evidence="2" key="2">
    <citation type="submission" date="2013-12" db="EMBL/GenBank/DDBJ databases">
        <title>Evolution of pathogenesis and genome organization in the Tremellales.</title>
        <authorList>
            <person name="Cuomo C."/>
            <person name="Litvintseva A."/>
            <person name="Heitman J."/>
            <person name="Chen Y."/>
            <person name="Sun S."/>
            <person name="Springer D."/>
            <person name="Dromer F."/>
            <person name="Young S."/>
            <person name="Zeng Q."/>
            <person name="Chapman S."/>
            <person name="Gujja S."/>
            <person name="Saif S."/>
            <person name="Birren B."/>
        </authorList>
    </citation>
    <scope>NUCLEOTIDE SEQUENCE [LARGE SCALE GENOMIC DNA]</scope>
    <source>
        <strain evidence="2">CBS 10435</strain>
    </source>
</reference>